<feature type="signal peptide" evidence="1">
    <location>
        <begin position="1"/>
        <end position="17"/>
    </location>
</feature>
<comment type="caution">
    <text evidence="2">The sequence shown here is derived from an EMBL/GenBank/DDBJ whole genome shotgun (WGS) entry which is preliminary data.</text>
</comment>
<dbReference type="Proteomes" id="UP001198571">
    <property type="component" value="Unassembled WGS sequence"/>
</dbReference>
<evidence type="ECO:0000256" key="1">
    <source>
        <dbReference type="SAM" id="SignalP"/>
    </source>
</evidence>
<evidence type="ECO:0000313" key="3">
    <source>
        <dbReference type="Proteomes" id="UP001198571"/>
    </source>
</evidence>
<organism evidence="2 3">
    <name type="scientific">Pseudogemmobacter faecipullorum</name>
    <dbReference type="NCBI Taxonomy" id="2755041"/>
    <lineage>
        <taxon>Bacteria</taxon>
        <taxon>Pseudomonadati</taxon>
        <taxon>Pseudomonadota</taxon>
        <taxon>Alphaproteobacteria</taxon>
        <taxon>Rhodobacterales</taxon>
        <taxon>Paracoccaceae</taxon>
        <taxon>Pseudogemmobacter</taxon>
    </lineage>
</organism>
<accession>A0ABS8CJ64</accession>
<evidence type="ECO:0000313" key="2">
    <source>
        <dbReference type="EMBL" id="MCB5409228.1"/>
    </source>
</evidence>
<keyword evidence="1" id="KW-0732">Signal</keyword>
<feature type="chain" id="PRO_5046152109" evidence="1">
    <location>
        <begin position="18"/>
        <end position="117"/>
    </location>
</feature>
<reference evidence="2 3" key="1">
    <citation type="submission" date="2020-07" db="EMBL/GenBank/DDBJ databases">
        <title>Pseudogemmobacter sp. nov., isolated from poultry manure in Taiwan.</title>
        <authorList>
            <person name="Lin S.-Y."/>
            <person name="Tang Y.-S."/>
            <person name="Young C.-C."/>
        </authorList>
    </citation>
    <scope>NUCLEOTIDE SEQUENCE [LARGE SCALE GENOMIC DNA]</scope>
    <source>
        <strain evidence="2 3">CC-YST710</strain>
    </source>
</reference>
<dbReference type="EMBL" id="JACDXX010000003">
    <property type="protein sequence ID" value="MCB5409228.1"/>
    <property type="molecule type" value="Genomic_DNA"/>
</dbReference>
<sequence>MLASGLALGLLPFAALGADALADALNDYPTEARAEYVFGCMATNGQSQEALRRCSCSIDAIAGILSYEDYVAAETVLRMRQGGGERAAMFRGGTPVTMRILGDLRRAQAEAEMICFG</sequence>
<proteinExistence type="predicted"/>
<keyword evidence="3" id="KW-1185">Reference proteome</keyword>
<protein>
    <submittedName>
        <fullName evidence="2">Uncharacterized protein</fullName>
    </submittedName>
</protein>
<gene>
    <name evidence="2" type="ORF">H0485_04290</name>
</gene>
<name>A0ABS8CJ64_9RHOB</name>